<dbReference type="InterPro" id="IPR050266">
    <property type="entry name" value="AB_hydrolase_sf"/>
</dbReference>
<dbReference type="RefSeq" id="WP_259315561.1">
    <property type="nucleotide sequence ID" value="NZ_CP087164.1"/>
</dbReference>
<dbReference type="Pfam" id="PF12697">
    <property type="entry name" value="Abhydrolase_6"/>
    <property type="match status" value="1"/>
</dbReference>
<dbReference type="KEGG" id="sbae:DSM104329_02278"/>
<evidence type="ECO:0000313" key="3">
    <source>
        <dbReference type="Proteomes" id="UP001162834"/>
    </source>
</evidence>
<proteinExistence type="predicted"/>
<dbReference type="PANTHER" id="PTHR43798:SF33">
    <property type="entry name" value="HYDROLASE, PUTATIVE (AFU_ORTHOLOGUE AFUA_2G14860)-RELATED"/>
    <property type="match status" value="1"/>
</dbReference>
<dbReference type="InterPro" id="IPR000073">
    <property type="entry name" value="AB_hydrolase_1"/>
</dbReference>
<keyword evidence="2" id="KW-0456">Lyase</keyword>
<evidence type="ECO:0000313" key="2">
    <source>
        <dbReference type="EMBL" id="UGS35881.1"/>
    </source>
</evidence>
<dbReference type="SUPFAM" id="SSF53474">
    <property type="entry name" value="alpha/beta-Hydrolases"/>
    <property type="match status" value="1"/>
</dbReference>
<accession>A0A9E7C008</accession>
<dbReference type="Gene3D" id="3.40.50.1820">
    <property type="entry name" value="alpha/beta hydrolase"/>
    <property type="match status" value="1"/>
</dbReference>
<feature type="domain" description="AB hydrolase-1" evidence="1">
    <location>
        <begin position="20"/>
        <end position="250"/>
    </location>
</feature>
<dbReference type="EC" id="4.2.99.20" evidence="2"/>
<evidence type="ECO:0000259" key="1">
    <source>
        <dbReference type="Pfam" id="PF12697"/>
    </source>
</evidence>
<dbReference type="InterPro" id="IPR029058">
    <property type="entry name" value="AB_hydrolase_fold"/>
</dbReference>
<dbReference type="PRINTS" id="PR00111">
    <property type="entry name" value="ABHYDROLASE"/>
</dbReference>
<dbReference type="EMBL" id="CP087164">
    <property type="protein sequence ID" value="UGS35881.1"/>
    <property type="molecule type" value="Genomic_DNA"/>
</dbReference>
<protein>
    <submittedName>
        <fullName evidence="2">2-succinyl-6-hydroxy-2, 4-cyclohexadiene-1-carboxylate synthase</fullName>
        <ecNumber evidence="2">4.2.99.20</ecNumber>
    </submittedName>
</protein>
<dbReference type="GO" id="GO:0016020">
    <property type="term" value="C:membrane"/>
    <property type="evidence" value="ECO:0007669"/>
    <property type="project" value="TreeGrafter"/>
</dbReference>
<reference evidence="2" key="1">
    <citation type="journal article" date="2022" name="Int. J. Syst. Evol. Microbiol.">
        <title>Pseudomonas aegrilactucae sp. nov. and Pseudomonas morbosilactucae sp. nov., pathogens causing bacterial rot of lettuce in Japan.</title>
        <authorList>
            <person name="Sawada H."/>
            <person name="Fujikawa T."/>
            <person name="Satou M."/>
        </authorList>
    </citation>
    <scope>NUCLEOTIDE SEQUENCE</scope>
    <source>
        <strain evidence="2">0166_1</strain>
    </source>
</reference>
<organism evidence="2 3">
    <name type="scientific">Capillimicrobium parvum</name>
    <dbReference type="NCBI Taxonomy" id="2884022"/>
    <lineage>
        <taxon>Bacteria</taxon>
        <taxon>Bacillati</taxon>
        <taxon>Actinomycetota</taxon>
        <taxon>Thermoleophilia</taxon>
        <taxon>Solirubrobacterales</taxon>
        <taxon>Capillimicrobiaceae</taxon>
        <taxon>Capillimicrobium</taxon>
    </lineage>
</organism>
<name>A0A9E7C008_9ACTN</name>
<dbReference type="AlphaFoldDB" id="A0A9E7C008"/>
<dbReference type="PANTHER" id="PTHR43798">
    <property type="entry name" value="MONOACYLGLYCEROL LIPASE"/>
    <property type="match status" value="1"/>
</dbReference>
<sequence>MAAVARPVLGLDRGGDGPPLVLLHPLGADRHVWAPVWDRVAAHREVVSVDLPGFGGSPPLPDAVVPTPAALARAVAAGLAAHGLDRFHVAGNSLGGWVALELALAGRAESVTAIAPAGLWPEPLMPRRGAARRLARAALPAVALLARSERGRRLALLGTVAHPERIPPADAAHLVRAYATAPGFEAVDGAMRAGRFLGLAGIRVALTLAWPEHDRLVARPGRLPERARSVVLDGCGHLPMWDDPAQVAAVLLEGSAVAAAP</sequence>
<keyword evidence="3" id="KW-1185">Reference proteome</keyword>
<dbReference type="Proteomes" id="UP001162834">
    <property type="component" value="Chromosome"/>
</dbReference>
<gene>
    <name evidence="2" type="primary">menH_1</name>
    <name evidence="2" type="ORF">DSM104329_02278</name>
</gene>
<dbReference type="GO" id="GO:0070205">
    <property type="term" value="F:2-succinyl-6-hydroxy-2,4-cyclohexadiene-1-carboxylate synthase activity"/>
    <property type="evidence" value="ECO:0007669"/>
    <property type="project" value="UniProtKB-EC"/>
</dbReference>